<evidence type="ECO:0000256" key="9">
    <source>
        <dbReference type="SAM" id="Phobius"/>
    </source>
</evidence>
<keyword evidence="7 9" id="KW-1133">Transmembrane helix</keyword>
<feature type="compositionally biased region" description="Basic and acidic residues" evidence="8">
    <location>
        <begin position="651"/>
        <end position="663"/>
    </location>
</feature>
<dbReference type="InterPro" id="IPR050428">
    <property type="entry name" value="TCS_sensor_his_kinase"/>
</dbReference>
<dbReference type="InterPro" id="IPR013587">
    <property type="entry name" value="Nitrate/nitrite_sensing"/>
</dbReference>
<evidence type="ECO:0000313" key="11">
    <source>
        <dbReference type="EMBL" id="MBE1535517.1"/>
    </source>
</evidence>
<evidence type="ECO:0000256" key="7">
    <source>
        <dbReference type="ARBA" id="ARBA00022989"/>
    </source>
</evidence>
<keyword evidence="9" id="KW-0472">Membrane</keyword>
<comment type="catalytic activity">
    <reaction evidence="1">
        <text>ATP + protein L-histidine = ADP + protein N-phospho-L-histidine.</text>
        <dbReference type="EC" id="2.7.13.3"/>
    </reaction>
</comment>
<proteinExistence type="predicted"/>
<evidence type="ECO:0000256" key="5">
    <source>
        <dbReference type="ARBA" id="ARBA00022692"/>
    </source>
</evidence>
<keyword evidence="12" id="KW-1185">Reference proteome</keyword>
<evidence type="ECO:0000256" key="6">
    <source>
        <dbReference type="ARBA" id="ARBA00022777"/>
    </source>
</evidence>
<evidence type="ECO:0000256" key="1">
    <source>
        <dbReference type="ARBA" id="ARBA00000085"/>
    </source>
</evidence>
<accession>A0ABR9JY64</accession>
<dbReference type="PANTHER" id="PTHR45436">
    <property type="entry name" value="SENSOR HISTIDINE KINASE YKOH"/>
    <property type="match status" value="1"/>
</dbReference>
<dbReference type="Pfam" id="PF08376">
    <property type="entry name" value="NIT"/>
    <property type="match status" value="1"/>
</dbReference>
<dbReference type="InterPro" id="IPR005467">
    <property type="entry name" value="His_kinase_dom"/>
</dbReference>
<dbReference type="Proteomes" id="UP000627838">
    <property type="component" value="Unassembled WGS sequence"/>
</dbReference>
<organism evidence="11 12">
    <name type="scientific">Actinomadura algeriensis</name>
    <dbReference type="NCBI Taxonomy" id="1679523"/>
    <lineage>
        <taxon>Bacteria</taxon>
        <taxon>Bacillati</taxon>
        <taxon>Actinomycetota</taxon>
        <taxon>Actinomycetes</taxon>
        <taxon>Streptosporangiales</taxon>
        <taxon>Thermomonosporaceae</taxon>
        <taxon>Actinomadura</taxon>
    </lineage>
</organism>
<feature type="compositionally biased region" description="Pro residues" evidence="8">
    <location>
        <begin position="702"/>
        <end position="713"/>
    </location>
</feature>
<dbReference type="EMBL" id="JADBDZ010000001">
    <property type="protein sequence ID" value="MBE1535517.1"/>
    <property type="molecule type" value="Genomic_DNA"/>
</dbReference>
<keyword evidence="6 11" id="KW-0418">Kinase</keyword>
<gene>
    <name evidence="11" type="ORF">H4W34_005350</name>
</gene>
<name>A0ABR9JY64_9ACTN</name>
<feature type="compositionally biased region" description="Basic and acidic residues" evidence="8">
    <location>
        <begin position="815"/>
        <end position="824"/>
    </location>
</feature>
<evidence type="ECO:0000313" key="12">
    <source>
        <dbReference type="Proteomes" id="UP000627838"/>
    </source>
</evidence>
<feature type="domain" description="Histidine kinase" evidence="10">
    <location>
        <begin position="524"/>
        <end position="630"/>
    </location>
</feature>
<feature type="compositionally biased region" description="Low complexity" evidence="8">
    <location>
        <begin position="763"/>
        <end position="774"/>
    </location>
</feature>
<dbReference type="SUPFAM" id="SSF55874">
    <property type="entry name" value="ATPase domain of HSP90 chaperone/DNA topoisomerase II/histidine kinase"/>
    <property type="match status" value="1"/>
</dbReference>
<evidence type="ECO:0000259" key="10">
    <source>
        <dbReference type="PROSITE" id="PS50109"/>
    </source>
</evidence>
<dbReference type="GO" id="GO:0016301">
    <property type="term" value="F:kinase activity"/>
    <property type="evidence" value="ECO:0007669"/>
    <property type="project" value="UniProtKB-KW"/>
</dbReference>
<evidence type="ECO:0000256" key="2">
    <source>
        <dbReference type="ARBA" id="ARBA00012438"/>
    </source>
</evidence>
<dbReference type="InterPro" id="IPR003594">
    <property type="entry name" value="HATPase_dom"/>
</dbReference>
<dbReference type="Gene3D" id="3.30.565.10">
    <property type="entry name" value="Histidine kinase-like ATPase, C-terminal domain"/>
    <property type="match status" value="1"/>
</dbReference>
<dbReference type="PROSITE" id="PS50109">
    <property type="entry name" value="HIS_KIN"/>
    <property type="match status" value="1"/>
</dbReference>
<dbReference type="Pfam" id="PF02518">
    <property type="entry name" value="HATPase_c"/>
    <property type="match status" value="1"/>
</dbReference>
<comment type="caution">
    <text evidence="11">The sequence shown here is derived from an EMBL/GenBank/DDBJ whole genome shotgun (WGS) entry which is preliminary data.</text>
</comment>
<feature type="transmembrane region" description="Helical" evidence="9">
    <location>
        <begin position="314"/>
        <end position="336"/>
    </location>
</feature>
<reference evidence="11 12" key="1">
    <citation type="submission" date="2020-10" db="EMBL/GenBank/DDBJ databases">
        <title>Sequencing the genomes of 1000 actinobacteria strains.</title>
        <authorList>
            <person name="Klenk H.-P."/>
        </authorList>
    </citation>
    <scope>NUCLEOTIDE SEQUENCE [LARGE SCALE GENOMIC DNA]</scope>
    <source>
        <strain evidence="11 12">DSM 46744</strain>
    </source>
</reference>
<dbReference type="InterPro" id="IPR036890">
    <property type="entry name" value="HATPase_C_sf"/>
</dbReference>
<keyword evidence="3" id="KW-0597">Phosphoprotein</keyword>
<dbReference type="Gene3D" id="6.10.340.10">
    <property type="match status" value="1"/>
</dbReference>
<dbReference type="PANTHER" id="PTHR45436:SF5">
    <property type="entry name" value="SENSOR HISTIDINE KINASE TRCS"/>
    <property type="match status" value="1"/>
</dbReference>
<evidence type="ECO:0000256" key="4">
    <source>
        <dbReference type="ARBA" id="ARBA00022679"/>
    </source>
</evidence>
<feature type="region of interest" description="Disordered" evidence="8">
    <location>
        <begin position="639"/>
        <end position="824"/>
    </location>
</feature>
<protein>
    <recommendedName>
        <fullName evidence="2">histidine kinase</fullName>
        <ecNumber evidence="2">2.7.13.3</ecNumber>
    </recommendedName>
</protein>
<dbReference type="SMART" id="SM00387">
    <property type="entry name" value="HATPase_c"/>
    <property type="match status" value="1"/>
</dbReference>
<feature type="compositionally biased region" description="Low complexity" evidence="8">
    <location>
        <begin position="675"/>
        <end position="684"/>
    </location>
</feature>
<keyword evidence="4" id="KW-0808">Transferase</keyword>
<dbReference type="RefSeq" id="WP_192761704.1">
    <property type="nucleotide sequence ID" value="NZ_JADBDZ010000001.1"/>
</dbReference>
<evidence type="ECO:0000256" key="8">
    <source>
        <dbReference type="SAM" id="MobiDB-lite"/>
    </source>
</evidence>
<dbReference type="EC" id="2.7.13.3" evidence="2"/>
<evidence type="ECO:0000256" key="3">
    <source>
        <dbReference type="ARBA" id="ARBA00022553"/>
    </source>
</evidence>
<keyword evidence="5 9" id="KW-0812">Transmembrane</keyword>
<sequence>MTQPHGSRARLRARPIRRRIALLLAVPLASLLALWAFAGATTLSDARQRLAFATVRDEVGEPAGFLTQALQGERTAAVAFLAGGGAGANEFRERVAATDQSVAAFQEMANSPDLPEADGTLPRRLRAISESFAGLRDLRSRIEAGSIDPLAVIDGYSAVVDDTMRLVAALASIGDVSIYQHTHALLQSYWSLDFMLREDALLRAVHAGGRMGAAERTAFAGWAAEGRLLFENARTGLDGEAARLVREFADSEPCTAYRQMEDGVVRAGTVPSAGEWRATVDAALPPWQKAAEEAGIALQTEEVDPAGQRIMLRFYLAGGLGLLAVAVSVALSLLFARRIADELRNLQRTAQRLAHERLPSVVARLRRGEKVDVDAETPRAAVGRTTEIVLVGEAFDAVQRTAIGTAVGEAELRENINRVFVSLSWRSQSLLQRQLRLLDQMERGASSPEELENLFRLDHLTTRMRRHAEGLVILSGSPTVRAWDQPVDAEDVARAAIAEVEDYTRVEVAAVSSGAVHGAVVADVIHLLAELIENATAYSPPSTEVTVKIERVANGLAAEVIDRGVGLHPDEMAELNRRLAEAVEFDLADDTDRLGLFVVSRLASRHGIRVVLQPSPYGGTTAVVLLPNGLIASGEAADLPPVAAEPPPVEAPHRFGRRLDRPRRPAVTAPPEPEAAPSTREAPSVTGPPSVFEPPPRREPAPEPMPEPVPEPMGAPVHEPSARQGEPAPGEPEPSETTGRLPKRVRQRSLAPQLRGRPQGRHAAGASAPEAAAEPADDDEPDPESSRALMASLQSGWTRGREEDEPGVPGDAAEDDPRNGWRRS</sequence>